<keyword evidence="2" id="KW-1185">Reference proteome</keyword>
<dbReference type="InParanoid" id="D6TKD5"/>
<protein>
    <submittedName>
        <fullName evidence="1">Uncharacterized protein</fullName>
    </submittedName>
</protein>
<evidence type="ECO:0000313" key="2">
    <source>
        <dbReference type="Proteomes" id="UP000004508"/>
    </source>
</evidence>
<accession>D6TKD5</accession>
<gene>
    <name evidence="1" type="ORF">Krac_7526</name>
</gene>
<comment type="caution">
    <text evidence="1">The sequence shown here is derived from an EMBL/GenBank/DDBJ whole genome shotgun (WGS) entry which is preliminary data.</text>
</comment>
<dbReference type="AlphaFoldDB" id="D6TKD5"/>
<dbReference type="Proteomes" id="UP000004508">
    <property type="component" value="Unassembled WGS sequence"/>
</dbReference>
<sequence>MNALKMFDYLRCHLLSHRLNPLFSFDTKNVSKFTAPGAKYATLRSRIQDYSIRYMDMYLVALDTFYLIELSIPG</sequence>
<name>D6TKD5_KTERA</name>
<proteinExistence type="predicted"/>
<reference evidence="1 2" key="1">
    <citation type="journal article" date="2011" name="Stand. Genomic Sci.">
        <title>Non-contiguous finished genome sequence and contextual data of the filamentous soil bacterium Ktedonobacter racemifer type strain (SOSP1-21).</title>
        <authorList>
            <person name="Chang Y.J."/>
            <person name="Land M."/>
            <person name="Hauser L."/>
            <person name="Chertkov O."/>
            <person name="Del Rio T.G."/>
            <person name="Nolan M."/>
            <person name="Copeland A."/>
            <person name="Tice H."/>
            <person name="Cheng J.F."/>
            <person name="Lucas S."/>
            <person name="Han C."/>
            <person name="Goodwin L."/>
            <person name="Pitluck S."/>
            <person name="Ivanova N."/>
            <person name="Ovchinikova G."/>
            <person name="Pati A."/>
            <person name="Chen A."/>
            <person name="Palaniappan K."/>
            <person name="Mavromatis K."/>
            <person name="Liolios K."/>
            <person name="Brettin T."/>
            <person name="Fiebig A."/>
            <person name="Rohde M."/>
            <person name="Abt B."/>
            <person name="Goker M."/>
            <person name="Detter J.C."/>
            <person name="Woyke T."/>
            <person name="Bristow J."/>
            <person name="Eisen J.A."/>
            <person name="Markowitz V."/>
            <person name="Hugenholtz P."/>
            <person name="Kyrpides N.C."/>
            <person name="Klenk H.P."/>
            <person name="Lapidus A."/>
        </authorList>
    </citation>
    <scope>NUCLEOTIDE SEQUENCE [LARGE SCALE GENOMIC DNA]</scope>
    <source>
        <strain evidence="2">DSM 44963</strain>
    </source>
</reference>
<evidence type="ECO:0000313" key="1">
    <source>
        <dbReference type="EMBL" id="EFH86235.1"/>
    </source>
</evidence>
<dbReference type="EMBL" id="ADVG01000002">
    <property type="protein sequence ID" value="EFH86235.1"/>
    <property type="molecule type" value="Genomic_DNA"/>
</dbReference>
<organism evidence="1 2">
    <name type="scientific">Ktedonobacter racemifer DSM 44963</name>
    <dbReference type="NCBI Taxonomy" id="485913"/>
    <lineage>
        <taxon>Bacteria</taxon>
        <taxon>Bacillati</taxon>
        <taxon>Chloroflexota</taxon>
        <taxon>Ktedonobacteria</taxon>
        <taxon>Ktedonobacterales</taxon>
        <taxon>Ktedonobacteraceae</taxon>
        <taxon>Ktedonobacter</taxon>
    </lineage>
</organism>
<dbReference type="STRING" id="485913.Krac_7526"/>